<organism evidence="1 2">
    <name type="scientific">Ramazzottius varieornatus</name>
    <name type="common">Water bear</name>
    <name type="synonym">Tardigrade</name>
    <dbReference type="NCBI Taxonomy" id="947166"/>
    <lineage>
        <taxon>Eukaryota</taxon>
        <taxon>Metazoa</taxon>
        <taxon>Ecdysozoa</taxon>
        <taxon>Tardigrada</taxon>
        <taxon>Eutardigrada</taxon>
        <taxon>Parachela</taxon>
        <taxon>Hypsibioidea</taxon>
        <taxon>Ramazzottiidae</taxon>
        <taxon>Ramazzottius</taxon>
    </lineage>
</organism>
<sequence length="201" mass="22406">MLNDAITAELDCISESISRHVGLDMVSEMTDVDFVVKPERPSIMLSLLQRSAKYATGNENNERYDTLAELRTEPKDPEPLPELPWESTAVESGGLRMRYPLHSQEWVDTGRGPPEPWEEGSATDLDEDVWHRTELSYLSVPAFSSPPPLPLPILPPATVEPAIEVPPLSKSELRLHREAEEVARILKEREGFASVTPIGIS</sequence>
<comment type="caution">
    <text evidence="1">The sequence shown here is derived from an EMBL/GenBank/DDBJ whole genome shotgun (WGS) entry which is preliminary data.</text>
</comment>
<dbReference type="AlphaFoldDB" id="A0A1D1VWA2"/>
<name>A0A1D1VWA2_RAMVA</name>
<gene>
    <name evidence="1" type="primary">RvY_15364-1</name>
    <name evidence="1" type="synonym">RvY_15364.1</name>
    <name evidence="1" type="ORF">RvY_15364</name>
</gene>
<evidence type="ECO:0000313" key="2">
    <source>
        <dbReference type="Proteomes" id="UP000186922"/>
    </source>
</evidence>
<protein>
    <submittedName>
        <fullName evidence="1">Uncharacterized protein</fullName>
    </submittedName>
</protein>
<keyword evidence="2" id="KW-1185">Reference proteome</keyword>
<proteinExistence type="predicted"/>
<dbReference type="EMBL" id="BDGG01000012">
    <property type="protein sequence ID" value="GAV05196.1"/>
    <property type="molecule type" value="Genomic_DNA"/>
</dbReference>
<evidence type="ECO:0000313" key="1">
    <source>
        <dbReference type="EMBL" id="GAV05196.1"/>
    </source>
</evidence>
<reference evidence="1 2" key="1">
    <citation type="journal article" date="2016" name="Nat. Commun.">
        <title>Extremotolerant tardigrade genome and improved radiotolerance of human cultured cells by tardigrade-unique protein.</title>
        <authorList>
            <person name="Hashimoto T."/>
            <person name="Horikawa D.D."/>
            <person name="Saito Y."/>
            <person name="Kuwahara H."/>
            <person name="Kozuka-Hata H."/>
            <person name="Shin-I T."/>
            <person name="Minakuchi Y."/>
            <person name="Ohishi K."/>
            <person name="Motoyama A."/>
            <person name="Aizu T."/>
            <person name="Enomoto A."/>
            <person name="Kondo K."/>
            <person name="Tanaka S."/>
            <person name="Hara Y."/>
            <person name="Koshikawa S."/>
            <person name="Sagara H."/>
            <person name="Miura T."/>
            <person name="Yokobori S."/>
            <person name="Miyagawa K."/>
            <person name="Suzuki Y."/>
            <person name="Kubo T."/>
            <person name="Oyama M."/>
            <person name="Kohara Y."/>
            <person name="Fujiyama A."/>
            <person name="Arakawa K."/>
            <person name="Katayama T."/>
            <person name="Toyoda A."/>
            <person name="Kunieda T."/>
        </authorList>
    </citation>
    <scope>NUCLEOTIDE SEQUENCE [LARGE SCALE GENOMIC DNA]</scope>
    <source>
        <strain evidence="1 2">YOKOZUNA-1</strain>
    </source>
</reference>
<accession>A0A1D1VWA2</accession>
<dbReference type="Proteomes" id="UP000186922">
    <property type="component" value="Unassembled WGS sequence"/>
</dbReference>